<dbReference type="InterPro" id="IPR055647">
    <property type="entry name" value="DUF7223"/>
</dbReference>
<evidence type="ECO:0000313" key="5">
    <source>
        <dbReference type="Proteomes" id="UP000799444"/>
    </source>
</evidence>
<accession>A0A9P4QLX7</accession>
<comment type="caution">
    <text evidence="4">The sequence shown here is derived from an EMBL/GenBank/DDBJ whole genome shotgun (WGS) entry which is preliminary data.</text>
</comment>
<feature type="domain" description="DUF7029" evidence="2">
    <location>
        <begin position="1"/>
        <end position="72"/>
    </location>
</feature>
<protein>
    <submittedName>
        <fullName evidence="4">Uncharacterized protein</fullName>
    </submittedName>
</protein>
<feature type="non-terminal residue" evidence="4">
    <location>
        <position position="444"/>
    </location>
</feature>
<dbReference type="AlphaFoldDB" id="A0A9P4QLX7"/>
<dbReference type="Pfam" id="PF23865">
    <property type="entry name" value="DUF7223"/>
    <property type="match status" value="1"/>
</dbReference>
<dbReference type="EMBL" id="ML996341">
    <property type="protein sequence ID" value="KAF2727296.1"/>
    <property type="molecule type" value="Genomic_DNA"/>
</dbReference>
<evidence type="ECO:0000259" key="3">
    <source>
        <dbReference type="Pfam" id="PF23865"/>
    </source>
</evidence>
<keyword evidence="5" id="KW-1185">Reference proteome</keyword>
<name>A0A9P4QLX7_9PLEO</name>
<dbReference type="Pfam" id="PF22974">
    <property type="entry name" value="DUF7029"/>
    <property type="match status" value="1"/>
</dbReference>
<evidence type="ECO:0000313" key="4">
    <source>
        <dbReference type="EMBL" id="KAF2727296.1"/>
    </source>
</evidence>
<dbReference type="Proteomes" id="UP000799444">
    <property type="component" value="Unassembled WGS sequence"/>
</dbReference>
<evidence type="ECO:0000259" key="2">
    <source>
        <dbReference type="Pfam" id="PF22974"/>
    </source>
</evidence>
<feature type="domain" description="DUF7223" evidence="3">
    <location>
        <begin position="154"/>
        <end position="369"/>
    </location>
</feature>
<organism evidence="4 5">
    <name type="scientific">Polyplosphaeria fusca</name>
    <dbReference type="NCBI Taxonomy" id="682080"/>
    <lineage>
        <taxon>Eukaryota</taxon>
        <taxon>Fungi</taxon>
        <taxon>Dikarya</taxon>
        <taxon>Ascomycota</taxon>
        <taxon>Pezizomycotina</taxon>
        <taxon>Dothideomycetes</taxon>
        <taxon>Pleosporomycetidae</taxon>
        <taxon>Pleosporales</taxon>
        <taxon>Tetraplosphaeriaceae</taxon>
        <taxon>Polyplosphaeria</taxon>
    </lineage>
</organism>
<dbReference type="InterPro" id="IPR054293">
    <property type="entry name" value="DUF7029"/>
</dbReference>
<evidence type="ECO:0000256" key="1">
    <source>
        <dbReference type="SAM" id="MobiDB-lite"/>
    </source>
</evidence>
<proteinExistence type="predicted"/>
<dbReference type="OrthoDB" id="5382170at2759"/>
<gene>
    <name evidence="4" type="ORF">EJ04DRAFT_404095</name>
</gene>
<reference evidence="4" key="1">
    <citation type="journal article" date="2020" name="Stud. Mycol.">
        <title>101 Dothideomycetes genomes: a test case for predicting lifestyles and emergence of pathogens.</title>
        <authorList>
            <person name="Haridas S."/>
            <person name="Albert R."/>
            <person name="Binder M."/>
            <person name="Bloem J."/>
            <person name="Labutti K."/>
            <person name="Salamov A."/>
            <person name="Andreopoulos B."/>
            <person name="Baker S."/>
            <person name="Barry K."/>
            <person name="Bills G."/>
            <person name="Bluhm B."/>
            <person name="Cannon C."/>
            <person name="Castanera R."/>
            <person name="Culley D."/>
            <person name="Daum C."/>
            <person name="Ezra D."/>
            <person name="Gonzalez J."/>
            <person name="Henrissat B."/>
            <person name="Kuo A."/>
            <person name="Liang C."/>
            <person name="Lipzen A."/>
            <person name="Lutzoni F."/>
            <person name="Magnuson J."/>
            <person name="Mondo S."/>
            <person name="Nolan M."/>
            <person name="Ohm R."/>
            <person name="Pangilinan J."/>
            <person name="Park H.-J."/>
            <person name="Ramirez L."/>
            <person name="Alfaro M."/>
            <person name="Sun H."/>
            <person name="Tritt A."/>
            <person name="Yoshinaga Y."/>
            <person name="Zwiers L.-H."/>
            <person name="Turgeon B."/>
            <person name="Goodwin S."/>
            <person name="Spatafora J."/>
            <person name="Crous P."/>
            <person name="Grigoriev I."/>
        </authorList>
    </citation>
    <scope>NUCLEOTIDE SEQUENCE</scope>
    <source>
        <strain evidence="4">CBS 125425</strain>
    </source>
</reference>
<feature type="compositionally biased region" description="Low complexity" evidence="1">
    <location>
        <begin position="368"/>
        <end position="381"/>
    </location>
</feature>
<feature type="region of interest" description="Disordered" evidence="1">
    <location>
        <begin position="361"/>
        <end position="381"/>
    </location>
</feature>
<sequence length="444" mass="47441">MRLHFVDTVSARDAKHACMNEHGGLIITSHSGCNNEGERKVYKVHSVDVSSDEFSLELFVTEAKFKEAFSHFNIDFGYTNEGHHLRRHEDFQKVRKRQESSKVMDPATITAAPVAIPSDTAEDKTAASFDLSFQTLNSTFAPKDFLSPIQDVVAIPDLPVELGCNNCTTTGALSLTQGAFDIDLGNIDVLPDFIDGDSANVLSFIKSGFIELAVKDLSAHIDLFAKPKASGQFEVSLPSLPIVGFTIPGIGKAGVSFNASLQATYEVKGGVEVQYGFDVLVPADSTVRVDLSDFGKSGITGFDAPKVDPLPFTANVTDVEITVGLKFRPTIPVGFDFLDGQLEAQVSVFMDLPSIQGTLSTQAGQTCSDTPSNFTTPSNSTDVSDSPLGIDIGSFVLLDASIGVALGVGANFKVPALPPNIGAFQTAFMLFETEFNFPTACIDA</sequence>